<evidence type="ECO:0000313" key="3">
    <source>
        <dbReference type="Proteomes" id="UP001458880"/>
    </source>
</evidence>
<dbReference type="EMBL" id="JASPKY010000691">
    <property type="protein sequence ID" value="KAK9686660.1"/>
    <property type="molecule type" value="Genomic_DNA"/>
</dbReference>
<dbReference type="Proteomes" id="UP001458880">
    <property type="component" value="Unassembled WGS sequence"/>
</dbReference>
<keyword evidence="3" id="KW-1185">Reference proteome</keyword>
<feature type="signal peptide" evidence="1">
    <location>
        <begin position="1"/>
        <end position="18"/>
    </location>
</feature>
<evidence type="ECO:0000313" key="2">
    <source>
        <dbReference type="EMBL" id="KAK9686660.1"/>
    </source>
</evidence>
<dbReference type="AlphaFoldDB" id="A0AAW1IB91"/>
<feature type="chain" id="PRO_5043732646" description="Neuropeptide-like 4" evidence="1">
    <location>
        <begin position="19"/>
        <end position="72"/>
    </location>
</feature>
<reference evidence="2 3" key="1">
    <citation type="journal article" date="2024" name="BMC Genomics">
        <title>De novo assembly and annotation of Popillia japonica's genome with initial clues to its potential as an invasive pest.</title>
        <authorList>
            <person name="Cucini C."/>
            <person name="Boschi S."/>
            <person name="Funari R."/>
            <person name="Cardaioli E."/>
            <person name="Iannotti N."/>
            <person name="Marturano G."/>
            <person name="Paoli F."/>
            <person name="Bruttini M."/>
            <person name="Carapelli A."/>
            <person name="Frati F."/>
            <person name="Nardi F."/>
        </authorList>
    </citation>
    <scope>NUCLEOTIDE SEQUENCE [LARGE SCALE GENOMIC DNA]</scope>
    <source>
        <strain evidence="2">DMR45628</strain>
    </source>
</reference>
<gene>
    <name evidence="2" type="ORF">QE152_g37026</name>
</gene>
<accession>A0AAW1IB91</accession>
<comment type="caution">
    <text evidence="2">The sequence shown here is derived from an EMBL/GenBank/DDBJ whole genome shotgun (WGS) entry which is preliminary data.</text>
</comment>
<protein>
    <recommendedName>
        <fullName evidence="4">Neuropeptide-like 4</fullName>
    </recommendedName>
</protein>
<sequence length="72" mass="7733">MKFAVTVLLVSILIGIECVPMPLPAASPNVVAGAVVDPAPYVATRVYAAPAYYSTYWRTYPYAAYGSFNLSI</sequence>
<keyword evidence="1" id="KW-0732">Signal</keyword>
<name>A0AAW1IB91_POPJA</name>
<organism evidence="2 3">
    <name type="scientific">Popillia japonica</name>
    <name type="common">Japanese beetle</name>
    <dbReference type="NCBI Taxonomy" id="7064"/>
    <lineage>
        <taxon>Eukaryota</taxon>
        <taxon>Metazoa</taxon>
        <taxon>Ecdysozoa</taxon>
        <taxon>Arthropoda</taxon>
        <taxon>Hexapoda</taxon>
        <taxon>Insecta</taxon>
        <taxon>Pterygota</taxon>
        <taxon>Neoptera</taxon>
        <taxon>Endopterygota</taxon>
        <taxon>Coleoptera</taxon>
        <taxon>Polyphaga</taxon>
        <taxon>Scarabaeiformia</taxon>
        <taxon>Scarabaeidae</taxon>
        <taxon>Rutelinae</taxon>
        <taxon>Popillia</taxon>
    </lineage>
</organism>
<proteinExistence type="predicted"/>
<evidence type="ECO:0008006" key="4">
    <source>
        <dbReference type="Google" id="ProtNLM"/>
    </source>
</evidence>
<evidence type="ECO:0000256" key="1">
    <source>
        <dbReference type="SAM" id="SignalP"/>
    </source>
</evidence>